<sequence>MGSGGFVGWVRLIQDKRGFDLPDLDHVRRDDSIGLRLSLATWPPIELAALEQTNQEDL</sequence>
<keyword evidence="2" id="KW-1185">Reference proteome</keyword>
<dbReference type="EMBL" id="SJPV01000001">
    <property type="protein sequence ID" value="TWU41858.1"/>
    <property type="molecule type" value="Genomic_DNA"/>
</dbReference>
<comment type="caution">
    <text evidence="1">The sequence shown here is derived from an EMBL/GenBank/DDBJ whole genome shotgun (WGS) entry which is preliminary data.</text>
</comment>
<gene>
    <name evidence="1" type="ORF">Poly41_01500</name>
</gene>
<protein>
    <submittedName>
        <fullName evidence="1">Uncharacterized protein</fullName>
    </submittedName>
</protein>
<reference evidence="1 2" key="1">
    <citation type="submission" date="2019-02" db="EMBL/GenBank/DDBJ databases">
        <title>Deep-cultivation of Planctomycetes and their phenomic and genomic characterization uncovers novel biology.</title>
        <authorList>
            <person name="Wiegand S."/>
            <person name="Jogler M."/>
            <person name="Boedeker C."/>
            <person name="Pinto D."/>
            <person name="Vollmers J."/>
            <person name="Rivas-Marin E."/>
            <person name="Kohn T."/>
            <person name="Peeters S.H."/>
            <person name="Heuer A."/>
            <person name="Rast P."/>
            <person name="Oberbeckmann S."/>
            <person name="Bunk B."/>
            <person name="Jeske O."/>
            <person name="Meyerdierks A."/>
            <person name="Storesund J.E."/>
            <person name="Kallscheuer N."/>
            <person name="Luecker S."/>
            <person name="Lage O.M."/>
            <person name="Pohl T."/>
            <person name="Merkel B.J."/>
            <person name="Hornburger P."/>
            <person name="Mueller R.-W."/>
            <person name="Bruemmer F."/>
            <person name="Labrenz M."/>
            <person name="Spormann A.M."/>
            <person name="Op Den Camp H."/>
            <person name="Overmann J."/>
            <person name="Amann R."/>
            <person name="Jetten M.S.M."/>
            <person name="Mascher T."/>
            <person name="Medema M.H."/>
            <person name="Devos D.P."/>
            <person name="Kaster A.-K."/>
            <person name="Ovreas L."/>
            <person name="Rohde M."/>
            <person name="Galperin M.Y."/>
            <person name="Jogler C."/>
        </authorList>
    </citation>
    <scope>NUCLEOTIDE SEQUENCE [LARGE SCALE GENOMIC DNA]</scope>
    <source>
        <strain evidence="1 2">Poly41</strain>
    </source>
</reference>
<name>A0A5C6DYZ0_9BACT</name>
<dbReference type="Proteomes" id="UP000319143">
    <property type="component" value="Unassembled WGS sequence"/>
</dbReference>
<evidence type="ECO:0000313" key="1">
    <source>
        <dbReference type="EMBL" id="TWU41858.1"/>
    </source>
</evidence>
<dbReference type="AlphaFoldDB" id="A0A5C6DYZ0"/>
<evidence type="ECO:0000313" key="2">
    <source>
        <dbReference type="Proteomes" id="UP000319143"/>
    </source>
</evidence>
<organism evidence="1 2">
    <name type="scientific">Novipirellula artificiosorum</name>
    <dbReference type="NCBI Taxonomy" id="2528016"/>
    <lineage>
        <taxon>Bacteria</taxon>
        <taxon>Pseudomonadati</taxon>
        <taxon>Planctomycetota</taxon>
        <taxon>Planctomycetia</taxon>
        <taxon>Pirellulales</taxon>
        <taxon>Pirellulaceae</taxon>
        <taxon>Novipirellula</taxon>
    </lineage>
</organism>
<proteinExistence type="predicted"/>
<accession>A0A5C6DYZ0</accession>